<dbReference type="SUPFAM" id="SSF53244">
    <property type="entry name" value="MurD-like peptide ligases, peptide-binding domain"/>
    <property type="match status" value="1"/>
</dbReference>
<evidence type="ECO:0000313" key="19">
    <source>
        <dbReference type="Proteomes" id="UP000199556"/>
    </source>
</evidence>
<keyword evidence="10 14" id="KW-0573">Peptidoglycan synthesis</keyword>
<dbReference type="GO" id="GO:0008763">
    <property type="term" value="F:UDP-N-acetylmuramate-L-alanine ligase activity"/>
    <property type="evidence" value="ECO:0007669"/>
    <property type="project" value="UniProtKB-UniRule"/>
</dbReference>
<dbReference type="InterPro" id="IPR013221">
    <property type="entry name" value="Mur_ligase_cen"/>
</dbReference>
<dbReference type="SUPFAM" id="SSF53623">
    <property type="entry name" value="MurD-like peptide ligases, catalytic domain"/>
    <property type="match status" value="1"/>
</dbReference>
<keyword evidence="11 14" id="KW-0131">Cell cycle</keyword>
<dbReference type="Pfam" id="PF08245">
    <property type="entry name" value="Mur_ligase_M"/>
    <property type="match status" value="1"/>
</dbReference>
<comment type="function">
    <text evidence="14">Cell wall formation.</text>
</comment>
<dbReference type="Gene3D" id="3.40.50.720">
    <property type="entry name" value="NAD(P)-binding Rossmann-like Domain"/>
    <property type="match status" value="1"/>
</dbReference>
<dbReference type="SUPFAM" id="SSF51984">
    <property type="entry name" value="MurCD N-terminal domain"/>
    <property type="match status" value="1"/>
</dbReference>
<evidence type="ECO:0000256" key="8">
    <source>
        <dbReference type="ARBA" id="ARBA00022840"/>
    </source>
</evidence>
<comment type="catalytic activity">
    <reaction evidence="13 14">
        <text>UDP-N-acetyl-alpha-D-muramate + L-alanine + ATP = UDP-N-acetyl-alpha-D-muramoyl-L-alanine + ADP + phosphate + H(+)</text>
        <dbReference type="Rhea" id="RHEA:23372"/>
        <dbReference type="ChEBI" id="CHEBI:15378"/>
        <dbReference type="ChEBI" id="CHEBI:30616"/>
        <dbReference type="ChEBI" id="CHEBI:43474"/>
        <dbReference type="ChEBI" id="CHEBI:57972"/>
        <dbReference type="ChEBI" id="CHEBI:70757"/>
        <dbReference type="ChEBI" id="CHEBI:83898"/>
        <dbReference type="ChEBI" id="CHEBI:456216"/>
        <dbReference type="EC" id="6.3.2.8"/>
    </reaction>
</comment>
<dbReference type="RefSeq" id="WP_177217611.1">
    <property type="nucleotide sequence ID" value="NZ_FOUO01000007.1"/>
</dbReference>
<evidence type="ECO:0000256" key="12">
    <source>
        <dbReference type="ARBA" id="ARBA00023316"/>
    </source>
</evidence>
<dbReference type="NCBIfam" id="TIGR01082">
    <property type="entry name" value="murC"/>
    <property type="match status" value="1"/>
</dbReference>
<dbReference type="UniPathway" id="UPA00219"/>
<evidence type="ECO:0000256" key="1">
    <source>
        <dbReference type="ARBA" id="ARBA00004496"/>
    </source>
</evidence>
<evidence type="ECO:0000259" key="17">
    <source>
        <dbReference type="Pfam" id="PF08245"/>
    </source>
</evidence>
<dbReference type="STRING" id="195064.SAMN05421721_10759"/>
<dbReference type="InterPro" id="IPR005758">
    <property type="entry name" value="UDP-N-AcMur_Ala_ligase_MurC"/>
</dbReference>
<dbReference type="GO" id="GO:0005524">
    <property type="term" value="F:ATP binding"/>
    <property type="evidence" value="ECO:0007669"/>
    <property type="project" value="UniProtKB-UniRule"/>
</dbReference>
<dbReference type="Pfam" id="PF01225">
    <property type="entry name" value="Mur_ligase"/>
    <property type="match status" value="1"/>
</dbReference>
<evidence type="ECO:0000256" key="9">
    <source>
        <dbReference type="ARBA" id="ARBA00022960"/>
    </source>
</evidence>
<keyword evidence="5 14" id="KW-0436">Ligase</keyword>
<dbReference type="FunFam" id="3.40.1190.10:FF:000001">
    <property type="entry name" value="UDP-N-acetylmuramate--L-alanine ligase"/>
    <property type="match status" value="1"/>
</dbReference>
<evidence type="ECO:0000256" key="2">
    <source>
        <dbReference type="ARBA" id="ARBA00004752"/>
    </source>
</evidence>
<keyword evidence="8 14" id="KW-0067">ATP-binding</keyword>
<evidence type="ECO:0000256" key="4">
    <source>
        <dbReference type="ARBA" id="ARBA00022490"/>
    </source>
</evidence>
<feature type="domain" description="Mur ligase C-terminal" evidence="16">
    <location>
        <begin position="321"/>
        <end position="456"/>
    </location>
</feature>
<evidence type="ECO:0000256" key="13">
    <source>
        <dbReference type="ARBA" id="ARBA00047833"/>
    </source>
</evidence>
<dbReference type="PANTHER" id="PTHR43445:SF3">
    <property type="entry name" value="UDP-N-ACETYLMURAMATE--L-ALANINE LIGASE"/>
    <property type="match status" value="1"/>
</dbReference>
<gene>
    <name evidence="14" type="primary">murC</name>
    <name evidence="18" type="ORF">SAMN05421721_10759</name>
</gene>
<dbReference type="EMBL" id="FOUO01000007">
    <property type="protein sequence ID" value="SFM49444.1"/>
    <property type="molecule type" value="Genomic_DNA"/>
</dbReference>
<dbReference type="Gene3D" id="3.40.1190.10">
    <property type="entry name" value="Mur-like, catalytic domain"/>
    <property type="match status" value="1"/>
</dbReference>
<dbReference type="InterPro" id="IPR004101">
    <property type="entry name" value="Mur_ligase_C"/>
</dbReference>
<dbReference type="Gene3D" id="3.90.190.20">
    <property type="entry name" value="Mur ligase, C-terminal domain"/>
    <property type="match status" value="1"/>
</dbReference>
<keyword evidence="9 14" id="KW-0133">Cell shape</keyword>
<comment type="subcellular location">
    <subcellularLocation>
        <location evidence="1 14">Cytoplasm</location>
    </subcellularLocation>
</comment>
<accession>A0A1I4RAW7</accession>
<dbReference type="GO" id="GO:0009252">
    <property type="term" value="P:peptidoglycan biosynthetic process"/>
    <property type="evidence" value="ECO:0007669"/>
    <property type="project" value="UniProtKB-UniRule"/>
</dbReference>
<dbReference type="InterPro" id="IPR036565">
    <property type="entry name" value="Mur-like_cat_sf"/>
</dbReference>
<evidence type="ECO:0000256" key="14">
    <source>
        <dbReference type="HAMAP-Rule" id="MF_00046"/>
    </source>
</evidence>
<dbReference type="Pfam" id="PF02875">
    <property type="entry name" value="Mur_ligase_C"/>
    <property type="match status" value="1"/>
</dbReference>
<keyword evidence="6 14" id="KW-0132">Cell division</keyword>
<dbReference type="HAMAP" id="MF_00046">
    <property type="entry name" value="MurC"/>
    <property type="match status" value="1"/>
</dbReference>
<dbReference type="GO" id="GO:0051301">
    <property type="term" value="P:cell division"/>
    <property type="evidence" value="ECO:0007669"/>
    <property type="project" value="UniProtKB-KW"/>
</dbReference>
<feature type="domain" description="Mur ligase N-terminal catalytic" evidence="15">
    <location>
        <begin position="15"/>
        <end position="114"/>
    </location>
</feature>
<comment type="similarity">
    <text evidence="14">Belongs to the MurCDEF family.</text>
</comment>
<dbReference type="InterPro" id="IPR036615">
    <property type="entry name" value="Mur_ligase_C_dom_sf"/>
</dbReference>
<dbReference type="InterPro" id="IPR000713">
    <property type="entry name" value="Mur_ligase_N"/>
</dbReference>
<feature type="binding site" evidence="14">
    <location>
        <begin position="120"/>
        <end position="126"/>
    </location>
    <ligand>
        <name>ATP</name>
        <dbReference type="ChEBI" id="CHEBI:30616"/>
    </ligand>
</feature>
<dbReference type="EC" id="6.3.2.8" evidence="3 14"/>
<evidence type="ECO:0000256" key="7">
    <source>
        <dbReference type="ARBA" id="ARBA00022741"/>
    </source>
</evidence>
<name>A0A1I4RAW7_ECTMO</name>
<reference evidence="18 19" key="1">
    <citation type="submission" date="2016-10" db="EMBL/GenBank/DDBJ databases">
        <authorList>
            <person name="de Groot N.N."/>
        </authorList>
    </citation>
    <scope>NUCLEOTIDE SEQUENCE [LARGE SCALE GENOMIC DNA]</scope>
    <source>
        <strain evidence="18 19">DSM 4180</strain>
    </source>
</reference>
<feature type="domain" description="Mur ligase central" evidence="17">
    <location>
        <begin position="118"/>
        <end position="299"/>
    </location>
</feature>
<dbReference type="GO" id="GO:0008360">
    <property type="term" value="P:regulation of cell shape"/>
    <property type="evidence" value="ECO:0007669"/>
    <property type="project" value="UniProtKB-KW"/>
</dbReference>
<evidence type="ECO:0000256" key="10">
    <source>
        <dbReference type="ARBA" id="ARBA00022984"/>
    </source>
</evidence>
<keyword evidence="7 14" id="KW-0547">Nucleotide-binding</keyword>
<protein>
    <recommendedName>
        <fullName evidence="3 14">UDP-N-acetylmuramate--L-alanine ligase</fullName>
        <ecNumber evidence="3 14">6.3.2.8</ecNumber>
    </recommendedName>
    <alternativeName>
        <fullName evidence="14">UDP-N-acetylmuramoyl-L-alanine synthetase</fullName>
    </alternativeName>
</protein>
<comment type="pathway">
    <text evidence="2 14">Cell wall biogenesis; peptidoglycan biosynthesis.</text>
</comment>
<proteinExistence type="inferred from homology"/>
<evidence type="ECO:0000256" key="3">
    <source>
        <dbReference type="ARBA" id="ARBA00012211"/>
    </source>
</evidence>
<dbReference type="Proteomes" id="UP000199556">
    <property type="component" value="Unassembled WGS sequence"/>
</dbReference>
<dbReference type="GO" id="GO:0005737">
    <property type="term" value="C:cytoplasm"/>
    <property type="evidence" value="ECO:0007669"/>
    <property type="project" value="UniProtKB-SubCell"/>
</dbReference>
<dbReference type="GO" id="GO:0071555">
    <property type="term" value="P:cell wall organization"/>
    <property type="evidence" value="ECO:0007669"/>
    <property type="project" value="UniProtKB-KW"/>
</dbReference>
<evidence type="ECO:0000256" key="6">
    <source>
        <dbReference type="ARBA" id="ARBA00022618"/>
    </source>
</evidence>
<evidence type="ECO:0000256" key="5">
    <source>
        <dbReference type="ARBA" id="ARBA00022598"/>
    </source>
</evidence>
<dbReference type="InterPro" id="IPR050061">
    <property type="entry name" value="MurCDEF_pg_biosynth"/>
</dbReference>
<keyword evidence="12 14" id="KW-0961">Cell wall biogenesis/degradation</keyword>
<sequence length="476" mass="50515">MTPPATMMGMRRIRRIHFVGIGGSGMGGIAEVLANLGYRVTGSDLAENAVTRRLAERGVVIHRGHAAAHAEGADVLVVSSAVGNDNPEVQAAHARRIPVVPRAQMLAELMRFRYGIAVAGTHGKTTTTSLVASLLAEGGLDPTFVIGGRLNSTASHSRLGQGHYLVAEADESDASFLCLQPMISVVTNIDADHLAAYEGEFERLQEAFLEFLHHLPFYGLAVLCVDDAQIRALLTRVGRPVLTYGVDSEADVRAVDLQPLGTQTRFGLCLPGRPQPLPVTLNLPGRHNVLNALAAAAVAHELGVEDAAIQRALAGFQGIGRRFQVYGEIPVPAGRVLLVDDYGHHPTEVAATLAAARAAWPQRRLVLAFQPHRYTRTRDLFEDFTQVLSGADALLLLEVYPAGEAPIQGADGRTLARAVRMRGRVDPVFVETPERLAPVLADLLQDGDVLLTQGAGNVGALAAALPAALAPRGGAA</sequence>
<dbReference type="AlphaFoldDB" id="A0A1I4RAW7"/>
<organism evidence="18 19">
    <name type="scientific">Ectothiorhodospira mobilis</name>
    <dbReference type="NCBI Taxonomy" id="195064"/>
    <lineage>
        <taxon>Bacteria</taxon>
        <taxon>Pseudomonadati</taxon>
        <taxon>Pseudomonadota</taxon>
        <taxon>Gammaproteobacteria</taxon>
        <taxon>Chromatiales</taxon>
        <taxon>Ectothiorhodospiraceae</taxon>
        <taxon>Ectothiorhodospira</taxon>
    </lineage>
</organism>
<keyword evidence="19" id="KW-1185">Reference proteome</keyword>
<evidence type="ECO:0000313" key="18">
    <source>
        <dbReference type="EMBL" id="SFM49444.1"/>
    </source>
</evidence>
<keyword evidence="4 14" id="KW-0963">Cytoplasm</keyword>
<evidence type="ECO:0000256" key="11">
    <source>
        <dbReference type="ARBA" id="ARBA00023306"/>
    </source>
</evidence>
<dbReference type="PANTHER" id="PTHR43445">
    <property type="entry name" value="UDP-N-ACETYLMURAMATE--L-ALANINE LIGASE-RELATED"/>
    <property type="match status" value="1"/>
</dbReference>
<evidence type="ECO:0000259" key="15">
    <source>
        <dbReference type="Pfam" id="PF01225"/>
    </source>
</evidence>
<evidence type="ECO:0000259" key="16">
    <source>
        <dbReference type="Pfam" id="PF02875"/>
    </source>
</evidence>